<dbReference type="Proteomes" id="UP000013827">
    <property type="component" value="Unassembled WGS sequence"/>
</dbReference>
<dbReference type="InterPro" id="IPR036291">
    <property type="entry name" value="NAD(P)-bd_dom_sf"/>
</dbReference>
<reference evidence="3" key="2">
    <citation type="submission" date="2024-10" db="UniProtKB">
        <authorList>
            <consortium name="EnsemblProtists"/>
        </authorList>
    </citation>
    <scope>IDENTIFICATION</scope>
</reference>
<evidence type="ECO:0000259" key="2">
    <source>
        <dbReference type="Pfam" id="PF01370"/>
    </source>
</evidence>
<dbReference type="PANTHER" id="PTHR10366:SF852">
    <property type="entry name" value="CINNAMOYL-COA REDUCTASE CAD2"/>
    <property type="match status" value="1"/>
</dbReference>
<dbReference type="KEGG" id="ehx:EMIHUDRAFT_73363"/>
<keyword evidence="4" id="KW-1185">Reference proteome</keyword>
<dbReference type="PANTHER" id="PTHR10366">
    <property type="entry name" value="NAD DEPENDENT EPIMERASE/DEHYDRATASE"/>
    <property type="match status" value="1"/>
</dbReference>
<dbReference type="AlphaFoldDB" id="A0A0D3JV37"/>
<dbReference type="GeneID" id="17272922"/>
<dbReference type="PaxDb" id="2903-EOD27372"/>
<dbReference type="Pfam" id="PF01370">
    <property type="entry name" value="Epimerase"/>
    <property type="match status" value="1"/>
</dbReference>
<accession>A0A0D3JV37</accession>
<keyword evidence="1" id="KW-0560">Oxidoreductase</keyword>
<evidence type="ECO:0000313" key="4">
    <source>
        <dbReference type="Proteomes" id="UP000013827"/>
    </source>
</evidence>
<dbReference type="eggNOG" id="KOG1502">
    <property type="taxonomic scope" value="Eukaryota"/>
</dbReference>
<dbReference type="Gene3D" id="3.40.50.720">
    <property type="entry name" value="NAD(P)-binding Rossmann-like Domain"/>
    <property type="match status" value="1"/>
</dbReference>
<reference evidence="4" key="1">
    <citation type="journal article" date="2013" name="Nature">
        <title>Pan genome of the phytoplankton Emiliania underpins its global distribution.</title>
        <authorList>
            <person name="Read B.A."/>
            <person name="Kegel J."/>
            <person name="Klute M.J."/>
            <person name="Kuo A."/>
            <person name="Lefebvre S.C."/>
            <person name="Maumus F."/>
            <person name="Mayer C."/>
            <person name="Miller J."/>
            <person name="Monier A."/>
            <person name="Salamov A."/>
            <person name="Young J."/>
            <person name="Aguilar M."/>
            <person name="Claverie J.M."/>
            <person name="Frickenhaus S."/>
            <person name="Gonzalez K."/>
            <person name="Herman E.K."/>
            <person name="Lin Y.C."/>
            <person name="Napier J."/>
            <person name="Ogata H."/>
            <person name="Sarno A.F."/>
            <person name="Shmutz J."/>
            <person name="Schroeder D."/>
            <person name="de Vargas C."/>
            <person name="Verret F."/>
            <person name="von Dassow P."/>
            <person name="Valentin K."/>
            <person name="Van de Peer Y."/>
            <person name="Wheeler G."/>
            <person name="Dacks J.B."/>
            <person name="Delwiche C.F."/>
            <person name="Dyhrman S.T."/>
            <person name="Glockner G."/>
            <person name="John U."/>
            <person name="Richards T."/>
            <person name="Worden A.Z."/>
            <person name="Zhang X."/>
            <person name="Grigoriev I.V."/>
            <person name="Allen A.E."/>
            <person name="Bidle K."/>
            <person name="Borodovsky M."/>
            <person name="Bowler C."/>
            <person name="Brownlee C."/>
            <person name="Cock J.M."/>
            <person name="Elias M."/>
            <person name="Gladyshev V.N."/>
            <person name="Groth M."/>
            <person name="Guda C."/>
            <person name="Hadaegh A."/>
            <person name="Iglesias-Rodriguez M.D."/>
            <person name="Jenkins J."/>
            <person name="Jones B.M."/>
            <person name="Lawson T."/>
            <person name="Leese F."/>
            <person name="Lindquist E."/>
            <person name="Lobanov A."/>
            <person name="Lomsadze A."/>
            <person name="Malik S.B."/>
            <person name="Marsh M.E."/>
            <person name="Mackinder L."/>
            <person name="Mock T."/>
            <person name="Mueller-Roeber B."/>
            <person name="Pagarete A."/>
            <person name="Parker M."/>
            <person name="Probert I."/>
            <person name="Quesneville H."/>
            <person name="Raines C."/>
            <person name="Rensing S.A."/>
            <person name="Riano-Pachon D.M."/>
            <person name="Richier S."/>
            <person name="Rokitta S."/>
            <person name="Shiraiwa Y."/>
            <person name="Soanes D.M."/>
            <person name="van der Giezen M."/>
            <person name="Wahlund T.M."/>
            <person name="Williams B."/>
            <person name="Wilson W."/>
            <person name="Wolfe G."/>
            <person name="Wurch L.L."/>
        </authorList>
    </citation>
    <scope>NUCLEOTIDE SEQUENCE</scope>
</reference>
<dbReference type="SUPFAM" id="SSF51735">
    <property type="entry name" value="NAD(P)-binding Rossmann-fold domains"/>
    <property type="match status" value="1"/>
</dbReference>
<dbReference type="RefSeq" id="XP_005779801.1">
    <property type="nucleotide sequence ID" value="XM_005779744.1"/>
</dbReference>
<proteinExistence type="predicted"/>
<dbReference type="STRING" id="2903.R1CXD6"/>
<dbReference type="FunFam" id="3.40.50.720:FF:000085">
    <property type="entry name" value="Dihydroflavonol reductase"/>
    <property type="match status" value="1"/>
</dbReference>
<evidence type="ECO:0000256" key="1">
    <source>
        <dbReference type="ARBA" id="ARBA00023002"/>
    </source>
</evidence>
<dbReference type="EnsemblProtists" id="EOD27372">
    <property type="protein sequence ID" value="EOD27372"/>
    <property type="gene ID" value="EMIHUDRAFT_73363"/>
</dbReference>
<dbReference type="HOGENOM" id="CLU_007383_9_0_1"/>
<evidence type="ECO:0000313" key="3">
    <source>
        <dbReference type="EnsemblProtists" id="EOD27372"/>
    </source>
</evidence>
<dbReference type="InterPro" id="IPR050425">
    <property type="entry name" value="NAD(P)_dehydrat-like"/>
</dbReference>
<protein>
    <recommendedName>
        <fullName evidence="2">NAD-dependent epimerase/dehydratase domain-containing protein</fullName>
    </recommendedName>
</protein>
<organism evidence="3 4">
    <name type="scientific">Emiliania huxleyi (strain CCMP1516)</name>
    <dbReference type="NCBI Taxonomy" id="280463"/>
    <lineage>
        <taxon>Eukaryota</taxon>
        <taxon>Haptista</taxon>
        <taxon>Haptophyta</taxon>
        <taxon>Prymnesiophyceae</taxon>
        <taxon>Isochrysidales</taxon>
        <taxon>Noelaerhabdaceae</taxon>
        <taxon>Emiliania</taxon>
    </lineage>
</organism>
<feature type="domain" description="NAD-dependent epimerase/dehydratase" evidence="2">
    <location>
        <begin position="7"/>
        <end position="234"/>
    </location>
</feature>
<dbReference type="InterPro" id="IPR001509">
    <property type="entry name" value="Epimerase_deHydtase"/>
</dbReference>
<dbReference type="GO" id="GO:0016616">
    <property type="term" value="F:oxidoreductase activity, acting on the CH-OH group of donors, NAD or NADP as acceptor"/>
    <property type="evidence" value="ECO:0007669"/>
    <property type="project" value="TreeGrafter"/>
</dbReference>
<sequence>SPMPQKVCLTGASGFLGSWCAKLLLEQGFVVHATVRSKEKAAYLKALPGSERLVIFDGVDLLTPGAFDAAMASCDVCMHTASPFFFANGTEDALVKPAVEGTRNVLDACVRAGVRKVVLTSSTAAVYVSYGTVADDHVWSSADWTSEGLVREKENWYCLSKTAAERVAWEVSRASSLDLCVLNPTLIFGPPHLNTSQNTIVGMMDGSLSQLDNSCKSIVDVRDVAEAHVAAITTGSGWGERFLLIGATPHQAEIADAVREALPAGMKANVPTSVSAVLGPPVMAQSPPNPVLYDASPSERLLGIKYRSTKEMVQQSVASLLANGFDSTAKYAHREK</sequence>
<name>A0A0D3JV37_EMIH1</name>
<dbReference type="OMA" id="KPECTGQ"/>